<dbReference type="Gene3D" id="3.40.50.720">
    <property type="entry name" value="NAD(P)-binding Rossmann-like Domain"/>
    <property type="match status" value="2"/>
</dbReference>
<dbReference type="RefSeq" id="WP_161677185.1">
    <property type="nucleotide sequence ID" value="NZ_JAABLP010000004.1"/>
</dbReference>
<keyword evidence="5" id="KW-1185">Reference proteome</keyword>
<evidence type="ECO:0000256" key="1">
    <source>
        <dbReference type="ARBA" id="ARBA00023002"/>
    </source>
</evidence>
<feature type="domain" description="D-isomer specific 2-hydroxyacid dehydrogenase NAD-binding" evidence="3">
    <location>
        <begin position="107"/>
        <end position="279"/>
    </location>
</feature>
<dbReference type="PANTHER" id="PTHR43333">
    <property type="entry name" value="2-HACID_DH_C DOMAIN-CONTAINING PROTEIN"/>
    <property type="match status" value="1"/>
</dbReference>
<gene>
    <name evidence="4" type="ORF">GWI71_15970</name>
</gene>
<dbReference type="PANTHER" id="PTHR43333:SF1">
    <property type="entry name" value="D-ISOMER SPECIFIC 2-HYDROXYACID DEHYDROGENASE NAD-BINDING DOMAIN-CONTAINING PROTEIN"/>
    <property type="match status" value="1"/>
</dbReference>
<evidence type="ECO:0000259" key="3">
    <source>
        <dbReference type="Pfam" id="PF02826"/>
    </source>
</evidence>
<keyword evidence="1" id="KW-0560">Oxidoreductase</keyword>
<sequence>MRPIIPFVTRISAEEQATWHATFRARMPDFDIRPLADLSDADCRDAKVAIVANPEPAELRRLPSLVFVQSLWAGVERLVSELEDQPFAIVRMTDPQLAETMAEAVLTFVLYLHRDGPAYRAQQIRHVWSERPYRPARERRIGVLGLGNLGALAATRLVANGFPVEGWSRTPKAVAGVSCHSGEDGLDRVLSRSDIVVVLLPLTNGTRALLDARRLARLPRGAALINFARGPIVDTEALVAALDDGHLGHAVLDVFAREPLPADDPLWDHPGVTILPHVSAPTTPETATRLVAENLHRFFATGMIPEAVDRDRGY</sequence>
<keyword evidence="2" id="KW-0520">NAD</keyword>
<proteinExistence type="predicted"/>
<dbReference type="CDD" id="cd12164">
    <property type="entry name" value="GDH_like_2"/>
    <property type="match status" value="1"/>
</dbReference>
<dbReference type="InterPro" id="IPR036291">
    <property type="entry name" value="NAD(P)-bd_dom_sf"/>
</dbReference>
<reference evidence="4 5" key="1">
    <citation type="submission" date="2020-01" db="EMBL/GenBank/DDBJ databases">
        <authorList>
            <person name="Peng S.Y."/>
            <person name="Li J."/>
            <person name="Wang M."/>
            <person name="Wang L."/>
            <person name="Wang C.Q."/>
            <person name="Wang J.R."/>
        </authorList>
    </citation>
    <scope>NUCLEOTIDE SEQUENCE [LARGE SCALE GENOMIC DNA]</scope>
    <source>
        <strain evidence="4 5">XCT-34</strain>
    </source>
</reference>
<evidence type="ECO:0000256" key="2">
    <source>
        <dbReference type="ARBA" id="ARBA00023027"/>
    </source>
</evidence>
<comment type="caution">
    <text evidence="4">The sequence shown here is derived from an EMBL/GenBank/DDBJ whole genome shotgun (WGS) entry which is preliminary data.</text>
</comment>
<dbReference type="EMBL" id="JAABLP010000004">
    <property type="protein sequence ID" value="NBN65190.1"/>
    <property type="molecule type" value="Genomic_DNA"/>
</dbReference>
<protein>
    <submittedName>
        <fullName evidence="4">Glyoxylate/hydroxypyruvate reductase A</fullName>
    </submittedName>
</protein>
<evidence type="ECO:0000313" key="4">
    <source>
        <dbReference type="EMBL" id="NBN65190.1"/>
    </source>
</evidence>
<dbReference type="Proteomes" id="UP000541347">
    <property type="component" value="Unassembled WGS sequence"/>
</dbReference>
<name>A0ABW9ZR47_9HYPH</name>
<accession>A0ABW9ZR47</accession>
<evidence type="ECO:0000313" key="5">
    <source>
        <dbReference type="Proteomes" id="UP000541347"/>
    </source>
</evidence>
<dbReference type="SUPFAM" id="SSF51735">
    <property type="entry name" value="NAD(P)-binding Rossmann-fold domains"/>
    <property type="match status" value="1"/>
</dbReference>
<dbReference type="InterPro" id="IPR006140">
    <property type="entry name" value="D-isomer_DH_NAD-bd"/>
</dbReference>
<dbReference type="Pfam" id="PF02826">
    <property type="entry name" value="2-Hacid_dh_C"/>
    <property type="match status" value="1"/>
</dbReference>
<organism evidence="4 5">
    <name type="scientific">Pannonibacter tanglangensis</name>
    <dbReference type="NCBI Taxonomy" id="2750084"/>
    <lineage>
        <taxon>Bacteria</taxon>
        <taxon>Pseudomonadati</taxon>
        <taxon>Pseudomonadota</taxon>
        <taxon>Alphaproteobacteria</taxon>
        <taxon>Hyphomicrobiales</taxon>
        <taxon>Stappiaceae</taxon>
        <taxon>Pannonibacter</taxon>
    </lineage>
</organism>